<keyword evidence="2" id="KW-0812">Transmembrane</keyword>
<gene>
    <name evidence="4" type="ORF">A3D26_02390</name>
</gene>
<keyword evidence="2" id="KW-0472">Membrane</keyword>
<dbReference type="GO" id="GO:0015627">
    <property type="term" value="C:type II protein secretion system complex"/>
    <property type="evidence" value="ECO:0007669"/>
    <property type="project" value="InterPro"/>
</dbReference>
<dbReference type="InterPro" id="IPR045584">
    <property type="entry name" value="Pilin-like"/>
</dbReference>
<organism evidence="4 5">
    <name type="scientific">Candidatus Blackburnbacteria bacterium RIFCSPHIGHO2_02_FULL_44_20</name>
    <dbReference type="NCBI Taxonomy" id="1797516"/>
    <lineage>
        <taxon>Bacteria</taxon>
        <taxon>Candidatus Blackburniibacteriota</taxon>
    </lineage>
</organism>
<accession>A0A1G1V7S3</accession>
<dbReference type="NCBIfam" id="TIGR02532">
    <property type="entry name" value="IV_pilin_GFxxxE"/>
    <property type="match status" value="1"/>
</dbReference>
<evidence type="ECO:0000256" key="1">
    <source>
        <dbReference type="ARBA" id="ARBA00022481"/>
    </source>
</evidence>
<sequence>MRKKDIGHWMLDVRRGFTLVELLVVIGIIGILIGLSVVAFQATRVSARDAKRKADIAEIRSSLEIYRTDCGEYPSALTFGSALSGGVTVCTGNVYMPTVPNDPINASGSRKYYYARLSVNTYELCASLEQGGSATCGGSCTATCNYRATNP</sequence>
<keyword evidence="2" id="KW-1133">Transmembrane helix</keyword>
<dbReference type="GO" id="GO:0015628">
    <property type="term" value="P:protein secretion by the type II secretion system"/>
    <property type="evidence" value="ECO:0007669"/>
    <property type="project" value="InterPro"/>
</dbReference>
<dbReference type="InterPro" id="IPR013545">
    <property type="entry name" value="T2SS_protein-GspG_C"/>
</dbReference>
<dbReference type="SUPFAM" id="SSF54523">
    <property type="entry name" value="Pili subunits"/>
    <property type="match status" value="1"/>
</dbReference>
<dbReference type="EMBL" id="MHBZ01000019">
    <property type="protein sequence ID" value="OGY11331.1"/>
    <property type="molecule type" value="Genomic_DNA"/>
</dbReference>
<dbReference type="Pfam" id="PF07963">
    <property type="entry name" value="N_methyl"/>
    <property type="match status" value="1"/>
</dbReference>
<feature type="domain" description="Type II secretion system protein GspG C-terminal" evidence="3">
    <location>
        <begin position="46"/>
        <end position="125"/>
    </location>
</feature>
<evidence type="ECO:0000313" key="4">
    <source>
        <dbReference type="EMBL" id="OGY11331.1"/>
    </source>
</evidence>
<dbReference type="AlphaFoldDB" id="A0A1G1V7S3"/>
<dbReference type="PANTHER" id="PTHR30093">
    <property type="entry name" value="GENERAL SECRETION PATHWAY PROTEIN G"/>
    <property type="match status" value="1"/>
</dbReference>
<evidence type="ECO:0000256" key="2">
    <source>
        <dbReference type="SAM" id="Phobius"/>
    </source>
</evidence>
<dbReference type="InterPro" id="IPR012902">
    <property type="entry name" value="N_methyl_site"/>
</dbReference>
<dbReference type="Gene3D" id="3.30.700.10">
    <property type="entry name" value="Glycoprotein, Type 4 Pilin"/>
    <property type="match status" value="1"/>
</dbReference>
<dbReference type="Pfam" id="PF08334">
    <property type="entry name" value="T2SSG"/>
    <property type="match status" value="1"/>
</dbReference>
<proteinExistence type="predicted"/>
<feature type="transmembrane region" description="Helical" evidence="2">
    <location>
        <begin position="20"/>
        <end position="43"/>
    </location>
</feature>
<evidence type="ECO:0000313" key="5">
    <source>
        <dbReference type="Proteomes" id="UP000178319"/>
    </source>
</evidence>
<keyword evidence="1" id="KW-0488">Methylation</keyword>
<dbReference type="PRINTS" id="PR00813">
    <property type="entry name" value="BCTERIALGSPG"/>
</dbReference>
<reference evidence="4 5" key="1">
    <citation type="journal article" date="2016" name="Nat. Commun.">
        <title>Thousands of microbial genomes shed light on interconnected biogeochemical processes in an aquifer system.</title>
        <authorList>
            <person name="Anantharaman K."/>
            <person name="Brown C.T."/>
            <person name="Hug L.A."/>
            <person name="Sharon I."/>
            <person name="Castelle C.J."/>
            <person name="Probst A.J."/>
            <person name="Thomas B.C."/>
            <person name="Singh A."/>
            <person name="Wilkins M.J."/>
            <person name="Karaoz U."/>
            <person name="Brodie E.L."/>
            <person name="Williams K.H."/>
            <person name="Hubbard S.S."/>
            <person name="Banfield J.F."/>
        </authorList>
    </citation>
    <scope>NUCLEOTIDE SEQUENCE [LARGE SCALE GENOMIC DNA]</scope>
</reference>
<dbReference type="STRING" id="1797516.A3D26_02390"/>
<dbReference type="Proteomes" id="UP000178319">
    <property type="component" value="Unassembled WGS sequence"/>
</dbReference>
<name>A0A1G1V7S3_9BACT</name>
<dbReference type="InterPro" id="IPR000983">
    <property type="entry name" value="Bac_GSPG_pilin"/>
</dbReference>
<evidence type="ECO:0000259" key="3">
    <source>
        <dbReference type="Pfam" id="PF08334"/>
    </source>
</evidence>
<dbReference type="PROSITE" id="PS00409">
    <property type="entry name" value="PROKAR_NTER_METHYL"/>
    <property type="match status" value="1"/>
</dbReference>
<protein>
    <recommendedName>
        <fullName evidence="3">Type II secretion system protein GspG C-terminal domain-containing protein</fullName>
    </recommendedName>
</protein>
<comment type="caution">
    <text evidence="4">The sequence shown here is derived from an EMBL/GenBank/DDBJ whole genome shotgun (WGS) entry which is preliminary data.</text>
</comment>